<dbReference type="AlphaFoldDB" id="A0A917ZY98"/>
<dbReference type="InterPro" id="IPR008687">
    <property type="entry name" value="MobC"/>
</dbReference>
<evidence type="ECO:0000313" key="4">
    <source>
        <dbReference type="Proteomes" id="UP000641932"/>
    </source>
</evidence>
<evidence type="ECO:0000313" key="3">
    <source>
        <dbReference type="EMBL" id="GGO98321.1"/>
    </source>
</evidence>
<keyword evidence="4" id="KW-1185">Reference proteome</keyword>
<gene>
    <name evidence="3" type="ORF">GCM10012280_62170</name>
</gene>
<proteinExistence type="predicted"/>
<feature type="region of interest" description="Disordered" evidence="1">
    <location>
        <begin position="1"/>
        <end position="26"/>
    </location>
</feature>
<dbReference type="Pfam" id="PF05713">
    <property type="entry name" value="MobC"/>
    <property type="match status" value="1"/>
</dbReference>
<dbReference type="EMBL" id="BMMS01000037">
    <property type="protein sequence ID" value="GGO98321.1"/>
    <property type="molecule type" value="Genomic_DNA"/>
</dbReference>
<accession>A0A917ZY98</accession>
<evidence type="ECO:0000259" key="2">
    <source>
        <dbReference type="Pfam" id="PF05713"/>
    </source>
</evidence>
<reference evidence="3" key="1">
    <citation type="journal article" date="2014" name="Int. J. Syst. Evol. Microbiol.">
        <title>Complete genome sequence of Corynebacterium casei LMG S-19264T (=DSM 44701T), isolated from a smear-ripened cheese.</title>
        <authorList>
            <consortium name="US DOE Joint Genome Institute (JGI-PGF)"/>
            <person name="Walter F."/>
            <person name="Albersmeier A."/>
            <person name="Kalinowski J."/>
            <person name="Ruckert C."/>
        </authorList>
    </citation>
    <scope>NUCLEOTIDE SEQUENCE</scope>
    <source>
        <strain evidence="3">CGMCC 4.7201</strain>
    </source>
</reference>
<dbReference type="Proteomes" id="UP000641932">
    <property type="component" value="Unassembled WGS sequence"/>
</dbReference>
<protein>
    <recommendedName>
        <fullName evidence="2">Bacterial mobilisation domain-containing protein</fullName>
    </recommendedName>
</protein>
<comment type="caution">
    <text evidence="3">The sequence shown here is derived from an EMBL/GenBank/DDBJ whole genome shotgun (WGS) entry which is preliminary data.</text>
</comment>
<organism evidence="3 4">
    <name type="scientific">Wenjunlia tyrosinilytica</name>
    <dbReference type="NCBI Taxonomy" id="1544741"/>
    <lineage>
        <taxon>Bacteria</taxon>
        <taxon>Bacillati</taxon>
        <taxon>Actinomycetota</taxon>
        <taxon>Actinomycetes</taxon>
        <taxon>Kitasatosporales</taxon>
        <taxon>Streptomycetaceae</taxon>
        <taxon>Wenjunlia</taxon>
    </lineage>
</organism>
<name>A0A917ZY98_9ACTN</name>
<sequence>MERGLPVAELPAADGRRSAPLRRRERGADGRRVNRFLVSYNDTELSIVREAAARDSQALAAWVGNAALDVAKERVVPVSADARDVVAEFIKARNHVSRVGNNVNQIAKALNADGTVTAAQLAAALDAVHRAIQRMDEATRQVMRERRPRS</sequence>
<reference evidence="3" key="2">
    <citation type="submission" date="2020-09" db="EMBL/GenBank/DDBJ databases">
        <authorList>
            <person name="Sun Q."/>
            <person name="Zhou Y."/>
        </authorList>
    </citation>
    <scope>NUCLEOTIDE SEQUENCE</scope>
    <source>
        <strain evidence="3">CGMCC 4.7201</strain>
    </source>
</reference>
<evidence type="ECO:0000256" key="1">
    <source>
        <dbReference type="SAM" id="MobiDB-lite"/>
    </source>
</evidence>
<feature type="domain" description="Bacterial mobilisation" evidence="2">
    <location>
        <begin position="96"/>
        <end position="134"/>
    </location>
</feature>